<dbReference type="RefSeq" id="WP_147498527.1">
    <property type="nucleotide sequence ID" value="NZ_VOAV01000001.1"/>
</dbReference>
<dbReference type="InterPro" id="IPR011089">
    <property type="entry name" value="GmrSD_C"/>
</dbReference>
<reference evidence="3 4" key="1">
    <citation type="submission" date="2019-07" db="EMBL/GenBank/DDBJ databases">
        <title>Rapid identification of Enteric Bacteria from Whole Genome Sequences (WGS) using Average Nucleotide Identity (ANI).</title>
        <authorList>
            <person name="Lane C."/>
        </authorList>
    </citation>
    <scope>NUCLEOTIDE SEQUENCE [LARGE SCALE GENOMIC DNA]</scope>
    <source>
        <strain evidence="3 4">2013D-9588</strain>
    </source>
</reference>
<evidence type="ECO:0000259" key="1">
    <source>
        <dbReference type="Pfam" id="PF03235"/>
    </source>
</evidence>
<protein>
    <submittedName>
        <fullName evidence="3">DUF262 domain-containing protein</fullName>
    </submittedName>
</protein>
<dbReference type="Pfam" id="PF07510">
    <property type="entry name" value="GmrSD_C"/>
    <property type="match status" value="1"/>
</dbReference>
<gene>
    <name evidence="3" type="ORF">XK09_00040</name>
</gene>
<feature type="domain" description="GmrSD restriction endonucleases N-terminal" evidence="1">
    <location>
        <begin position="11"/>
        <end position="235"/>
    </location>
</feature>
<sequence length="569" mass="68097">MSKLNIDQKKIKQLFEDKRSDFLIPDYQRPYAWGEDECETLWKDIFDFAFPDNKPENFNSDEEYFLGPIVTFENNKKLEVIDGQQRLTTLMLLLRVFYKRLEKMEDENSMRTKQNLAQCIWKSDEFGNENKEKLKIDSQVALDEHKNEFLEILKTGDAKDFKSQYAINFRYFEKEVDEFLKEYPNYFAYLPTRILNNCILLPIEADNEKTALRIFSTLNDRGKPLADADIFKAQFYKFYVAKNQKDEFIEKWKNLEILCKEVFSKKDNTSTDEIFNRYMYYQRALKGNKNSTTEGLRDFYEKDSYALLKSDRTFEDLQNLGSFWQAISIQDKNYFDENTLRWLFILNYAPNIMWANITSVYFMKNRDEQNKLDNIKFAKFLEKITAFIFAYSFIYPSVSQLRTPIYSAMVDIINDKEMDFSKVLFEKENLKTFIQNQKFSNKNSITRSMLTWWFLKDSTQKTPELTEQFQIEHIYAKERAKRENFSGNEIEFIGNKVLLERKINIRASDFSFADKEKHYKKSQNNELNSIHKNYSKFGKTEIIERNNNIINDFISFVEKNNLIKTTNLF</sequence>
<dbReference type="EMBL" id="VOAV01000001">
    <property type="protein sequence ID" value="TWO31407.1"/>
    <property type="molecule type" value="Genomic_DNA"/>
</dbReference>
<accession>A0ABY3GBZ9</accession>
<keyword evidence="4" id="KW-1185">Reference proteome</keyword>
<organism evidence="3 4">
    <name type="scientific">Campylobacter lanienae</name>
    <dbReference type="NCBI Taxonomy" id="75658"/>
    <lineage>
        <taxon>Bacteria</taxon>
        <taxon>Pseudomonadati</taxon>
        <taxon>Campylobacterota</taxon>
        <taxon>Epsilonproteobacteria</taxon>
        <taxon>Campylobacterales</taxon>
        <taxon>Campylobacteraceae</taxon>
        <taxon>Campylobacter</taxon>
    </lineage>
</organism>
<feature type="domain" description="GmrSD restriction endonucleases C-terminal" evidence="2">
    <location>
        <begin position="427"/>
        <end position="550"/>
    </location>
</feature>
<evidence type="ECO:0000313" key="4">
    <source>
        <dbReference type="Proteomes" id="UP000321599"/>
    </source>
</evidence>
<comment type="caution">
    <text evidence="3">The sequence shown here is derived from an EMBL/GenBank/DDBJ whole genome shotgun (WGS) entry which is preliminary data.</text>
</comment>
<name>A0ABY3GBZ9_9BACT</name>
<evidence type="ECO:0000259" key="2">
    <source>
        <dbReference type="Pfam" id="PF07510"/>
    </source>
</evidence>
<dbReference type="Proteomes" id="UP000321599">
    <property type="component" value="Unassembled WGS sequence"/>
</dbReference>
<proteinExistence type="predicted"/>
<evidence type="ECO:0000313" key="3">
    <source>
        <dbReference type="EMBL" id="TWO31407.1"/>
    </source>
</evidence>
<dbReference type="InterPro" id="IPR004919">
    <property type="entry name" value="GmrSD_N"/>
</dbReference>
<dbReference type="Pfam" id="PF03235">
    <property type="entry name" value="GmrSD_N"/>
    <property type="match status" value="1"/>
</dbReference>
<dbReference type="PANTHER" id="PTHR35149">
    <property type="entry name" value="SLL5132 PROTEIN"/>
    <property type="match status" value="1"/>
</dbReference>
<dbReference type="PANTHER" id="PTHR35149:SF2">
    <property type="entry name" value="DUF262 DOMAIN-CONTAINING PROTEIN"/>
    <property type="match status" value="1"/>
</dbReference>